<dbReference type="PANTHER" id="PTHR48094:SF12">
    <property type="entry name" value="PARKINSON DISEASE PROTEIN 7 HOMOLOG"/>
    <property type="match status" value="1"/>
</dbReference>
<dbReference type="InterPro" id="IPR050325">
    <property type="entry name" value="Prot/Nucl_acid_deglycase"/>
</dbReference>
<evidence type="ECO:0000259" key="2">
    <source>
        <dbReference type="Pfam" id="PF01965"/>
    </source>
</evidence>
<dbReference type="SUPFAM" id="SSF52317">
    <property type="entry name" value="Class I glutamine amidotransferase-like"/>
    <property type="match status" value="1"/>
</dbReference>
<gene>
    <name evidence="3" type="ORF">METZ01_LOCUS210380</name>
</gene>
<dbReference type="Gene3D" id="3.40.50.880">
    <property type="match status" value="1"/>
</dbReference>
<protein>
    <recommendedName>
        <fullName evidence="2">DJ-1/PfpI domain-containing protein</fullName>
    </recommendedName>
</protein>
<dbReference type="EMBL" id="UINC01047803">
    <property type="protein sequence ID" value="SVB57526.1"/>
    <property type="molecule type" value="Genomic_DNA"/>
</dbReference>
<dbReference type="FunFam" id="3.40.50.880:FF:000015">
    <property type="entry name" value="Protein DJ-1 homolog C"/>
    <property type="match status" value="1"/>
</dbReference>
<sequence length="162" mass="17756">MKKILVAIAPGFEEIETITIVDILRRAGARVTLGATVEGILKGSRGIKIEPDELLDTVLDKDFDLICLPGGQPGTDNLKNDARIEKILKRMQQEDKYIAAICAAPTVLQKAGILKDKSITCHPSIKSNFDSYIKDRVVVDDKVITSQSPGTAMEFSFKLVEI</sequence>
<dbReference type="InterPro" id="IPR029062">
    <property type="entry name" value="Class_I_gatase-like"/>
</dbReference>
<dbReference type="Pfam" id="PF01965">
    <property type="entry name" value="DJ-1_PfpI"/>
    <property type="match status" value="1"/>
</dbReference>
<organism evidence="3">
    <name type="scientific">marine metagenome</name>
    <dbReference type="NCBI Taxonomy" id="408172"/>
    <lineage>
        <taxon>unclassified sequences</taxon>
        <taxon>metagenomes</taxon>
        <taxon>ecological metagenomes</taxon>
    </lineage>
</organism>
<accession>A0A382F3E6</accession>
<dbReference type="CDD" id="cd03135">
    <property type="entry name" value="GATase1_DJ-1"/>
    <property type="match status" value="1"/>
</dbReference>
<proteinExistence type="predicted"/>
<name>A0A382F3E6_9ZZZZ</name>
<keyword evidence="1" id="KW-0677">Repeat</keyword>
<feature type="non-terminal residue" evidence="3">
    <location>
        <position position="162"/>
    </location>
</feature>
<feature type="domain" description="DJ-1/PfpI" evidence="2">
    <location>
        <begin position="2"/>
        <end position="161"/>
    </location>
</feature>
<dbReference type="PANTHER" id="PTHR48094">
    <property type="entry name" value="PROTEIN/NUCLEIC ACID DEGLYCASE DJ-1-RELATED"/>
    <property type="match status" value="1"/>
</dbReference>
<dbReference type="InterPro" id="IPR006287">
    <property type="entry name" value="DJ-1"/>
</dbReference>
<evidence type="ECO:0000256" key="1">
    <source>
        <dbReference type="ARBA" id="ARBA00022737"/>
    </source>
</evidence>
<reference evidence="3" key="1">
    <citation type="submission" date="2018-05" db="EMBL/GenBank/DDBJ databases">
        <authorList>
            <person name="Lanie J.A."/>
            <person name="Ng W.-L."/>
            <person name="Kazmierczak K.M."/>
            <person name="Andrzejewski T.M."/>
            <person name="Davidsen T.M."/>
            <person name="Wayne K.J."/>
            <person name="Tettelin H."/>
            <person name="Glass J.I."/>
            <person name="Rusch D."/>
            <person name="Podicherti R."/>
            <person name="Tsui H.-C.T."/>
            <person name="Winkler M.E."/>
        </authorList>
    </citation>
    <scope>NUCLEOTIDE SEQUENCE</scope>
</reference>
<dbReference type="AlphaFoldDB" id="A0A382F3E6"/>
<dbReference type="InterPro" id="IPR002818">
    <property type="entry name" value="DJ-1/PfpI"/>
</dbReference>
<dbReference type="GO" id="GO:0005737">
    <property type="term" value="C:cytoplasm"/>
    <property type="evidence" value="ECO:0007669"/>
    <property type="project" value="UniProtKB-ARBA"/>
</dbReference>
<dbReference type="NCBIfam" id="TIGR01383">
    <property type="entry name" value="not_thiJ"/>
    <property type="match status" value="1"/>
</dbReference>
<evidence type="ECO:0000313" key="3">
    <source>
        <dbReference type="EMBL" id="SVB57526.1"/>
    </source>
</evidence>